<sequence length="381" mass="41910">MSGRTAGRRAGRDNTKDNQHDFELEILNNVLESIRKAKELNDASARLGQEILVLEEEMRNSSPSATPDQHRKLDELYRKKLRNAEAERKVHEEEDIASKIAILATMRGNDEPVLISRGAGGGKASRTKQQQQQHQQEKQQQQQQHRPIIESDVSVDGSGGVSPAETTASTSNIRVDVLKRKQSGYGPRGSTPSSGPGRPTTTSSTAKEALSSTRDAPKDTSTSSSTTDSSDQPLHRGVLAEKNNDLKIGTEVFYKYSKSVADDVGVGIQCIIKKVHSDRRPIIYDVQDPEPDPSGKQSVHRATAKDLYPIPSSSSLGSDAKGVTFAPGATVYARYPDTDTFYRAKVVRGLKGGEYTLRFEGEEDDTEKGVERRFVLDTRMR</sequence>
<dbReference type="InterPro" id="IPR010750">
    <property type="entry name" value="SGF29_tudor-like_dom"/>
</dbReference>
<dbReference type="GO" id="GO:0000124">
    <property type="term" value="C:SAGA complex"/>
    <property type="evidence" value="ECO:0007669"/>
    <property type="project" value="InterPro"/>
</dbReference>
<comment type="caution">
    <text evidence="4">The sequence shown here is derived from an EMBL/GenBank/DDBJ whole genome shotgun (WGS) entry which is preliminary data.</text>
</comment>
<gene>
    <name evidence="4" type="ORF">LTR05_007938</name>
</gene>
<proteinExistence type="predicted"/>
<feature type="region of interest" description="Disordered" evidence="2">
    <location>
        <begin position="1"/>
        <end position="21"/>
    </location>
</feature>
<dbReference type="Proteomes" id="UP001309876">
    <property type="component" value="Unassembled WGS sequence"/>
</dbReference>
<feature type="compositionally biased region" description="Polar residues" evidence="2">
    <location>
        <begin position="164"/>
        <end position="173"/>
    </location>
</feature>
<feature type="compositionally biased region" description="Basic and acidic residues" evidence="2">
    <location>
        <begin position="10"/>
        <end position="21"/>
    </location>
</feature>
<protein>
    <recommendedName>
        <fullName evidence="3">SGF29 C-terminal domain-containing protein</fullName>
    </recommendedName>
</protein>
<dbReference type="CDD" id="cd20393">
    <property type="entry name" value="Tudor_SGF29_rpt1"/>
    <property type="match status" value="1"/>
</dbReference>
<dbReference type="AlphaFoldDB" id="A0AAN7STI0"/>
<name>A0AAN7STI0_9EURO</name>
<keyword evidence="5" id="KW-1185">Reference proteome</keyword>
<evidence type="ECO:0000313" key="5">
    <source>
        <dbReference type="Proteomes" id="UP001309876"/>
    </source>
</evidence>
<dbReference type="InterPro" id="IPR047288">
    <property type="entry name" value="Tudor_SGF29_rpt1"/>
</dbReference>
<feature type="coiled-coil region" evidence="1">
    <location>
        <begin position="37"/>
        <end position="94"/>
    </location>
</feature>
<evidence type="ECO:0000256" key="2">
    <source>
        <dbReference type="SAM" id="MobiDB-lite"/>
    </source>
</evidence>
<feature type="compositionally biased region" description="Low complexity" evidence="2">
    <location>
        <begin position="188"/>
        <end position="205"/>
    </location>
</feature>
<evidence type="ECO:0000313" key="4">
    <source>
        <dbReference type="EMBL" id="KAK5081144.1"/>
    </source>
</evidence>
<dbReference type="Pfam" id="PF07039">
    <property type="entry name" value="SGF29_Tudor"/>
    <property type="match status" value="1"/>
</dbReference>
<feature type="compositionally biased region" description="Low complexity" evidence="2">
    <location>
        <begin position="219"/>
        <end position="231"/>
    </location>
</feature>
<accession>A0AAN7STI0</accession>
<dbReference type="InterPro" id="IPR037802">
    <property type="entry name" value="SGF29"/>
</dbReference>
<organism evidence="4 5">
    <name type="scientific">Lithohypha guttulata</name>
    <dbReference type="NCBI Taxonomy" id="1690604"/>
    <lineage>
        <taxon>Eukaryota</taxon>
        <taxon>Fungi</taxon>
        <taxon>Dikarya</taxon>
        <taxon>Ascomycota</taxon>
        <taxon>Pezizomycotina</taxon>
        <taxon>Eurotiomycetes</taxon>
        <taxon>Chaetothyriomycetidae</taxon>
        <taxon>Chaetothyriales</taxon>
        <taxon>Trichomeriaceae</taxon>
        <taxon>Lithohypha</taxon>
    </lineage>
</organism>
<feature type="region of interest" description="Disordered" evidence="2">
    <location>
        <begin position="107"/>
        <end position="238"/>
    </location>
</feature>
<dbReference type="EMBL" id="JAVRRJ010000010">
    <property type="protein sequence ID" value="KAK5081144.1"/>
    <property type="molecule type" value="Genomic_DNA"/>
</dbReference>
<evidence type="ECO:0000259" key="3">
    <source>
        <dbReference type="PROSITE" id="PS51518"/>
    </source>
</evidence>
<feature type="domain" description="SGF29 C-terminal" evidence="3">
    <location>
        <begin position="242"/>
        <end position="381"/>
    </location>
</feature>
<dbReference type="PROSITE" id="PS51518">
    <property type="entry name" value="SGF29_C"/>
    <property type="match status" value="1"/>
</dbReference>
<reference evidence="4 5" key="1">
    <citation type="submission" date="2023-08" db="EMBL/GenBank/DDBJ databases">
        <title>Black Yeasts Isolated from many extreme environments.</title>
        <authorList>
            <person name="Coleine C."/>
            <person name="Stajich J.E."/>
            <person name="Selbmann L."/>
        </authorList>
    </citation>
    <scope>NUCLEOTIDE SEQUENCE [LARGE SCALE GENOMIC DNA]</scope>
    <source>
        <strain evidence="4 5">CCFEE 5910</strain>
    </source>
</reference>
<keyword evidence="1" id="KW-0175">Coiled coil</keyword>
<dbReference type="PANTHER" id="PTHR21539:SF0">
    <property type="entry name" value="SAGA-ASSOCIATED FACTOR 29"/>
    <property type="match status" value="1"/>
</dbReference>
<feature type="compositionally biased region" description="Low complexity" evidence="2">
    <location>
        <begin position="128"/>
        <end position="156"/>
    </location>
</feature>
<dbReference type="Gene3D" id="2.30.30.140">
    <property type="match status" value="1"/>
</dbReference>
<dbReference type="PANTHER" id="PTHR21539">
    <property type="entry name" value="SAGA-ASSOCIATED FACTOR 29"/>
    <property type="match status" value="1"/>
</dbReference>
<evidence type="ECO:0000256" key="1">
    <source>
        <dbReference type="SAM" id="Coils"/>
    </source>
</evidence>